<feature type="compositionally biased region" description="Low complexity" evidence="12">
    <location>
        <begin position="506"/>
        <end position="527"/>
    </location>
</feature>
<keyword evidence="9" id="KW-0009">Actin-binding</keyword>
<evidence type="ECO:0000256" key="4">
    <source>
        <dbReference type="ARBA" id="ARBA00007948"/>
    </source>
</evidence>
<keyword evidence="10" id="KW-0963">Cytoplasm</keyword>
<feature type="domain" description="SH3" evidence="13">
    <location>
        <begin position="331"/>
        <end position="391"/>
    </location>
</feature>
<proteinExistence type="inferred from homology"/>
<accession>A0A4R5XEM0</accession>
<evidence type="ECO:0000256" key="5">
    <source>
        <dbReference type="ARBA" id="ARBA00020357"/>
    </source>
</evidence>
<feature type="compositionally biased region" description="Basic and acidic residues" evidence="12">
    <location>
        <begin position="529"/>
        <end position="539"/>
    </location>
</feature>
<dbReference type="InterPro" id="IPR036028">
    <property type="entry name" value="SH3-like_dom_sf"/>
</dbReference>
<keyword evidence="7" id="KW-0254">Endocytosis</keyword>
<feature type="domain" description="SH3" evidence="13">
    <location>
        <begin position="5"/>
        <end position="66"/>
    </location>
</feature>
<evidence type="ECO:0000259" key="13">
    <source>
        <dbReference type="PROSITE" id="PS50002"/>
    </source>
</evidence>
<dbReference type="PROSITE" id="PS50002">
    <property type="entry name" value="SH3"/>
    <property type="match status" value="3"/>
</dbReference>
<evidence type="ECO:0000313" key="15">
    <source>
        <dbReference type="Proteomes" id="UP000294933"/>
    </source>
</evidence>
<feature type="compositionally biased region" description="Pro residues" evidence="12">
    <location>
        <begin position="860"/>
        <end position="874"/>
    </location>
</feature>
<evidence type="ECO:0000256" key="1">
    <source>
        <dbReference type="ARBA" id="ARBA00004125"/>
    </source>
</evidence>
<feature type="compositionally biased region" description="Polar residues" evidence="12">
    <location>
        <begin position="320"/>
        <end position="330"/>
    </location>
</feature>
<feature type="region of interest" description="Disordered" evidence="12">
    <location>
        <begin position="387"/>
        <end position="552"/>
    </location>
</feature>
<name>A0A4R5XEM0_9AGAM</name>
<dbReference type="GO" id="GO:0043130">
    <property type="term" value="F:ubiquitin binding"/>
    <property type="evidence" value="ECO:0007669"/>
    <property type="project" value="InterPro"/>
</dbReference>
<dbReference type="CDD" id="cd00174">
    <property type="entry name" value="SH3"/>
    <property type="match status" value="1"/>
</dbReference>
<reference evidence="14 15" key="1">
    <citation type="submission" date="2018-06" db="EMBL/GenBank/DDBJ databases">
        <title>A transcriptomic atlas of mushroom development highlights an independent origin of complex multicellularity.</title>
        <authorList>
            <consortium name="DOE Joint Genome Institute"/>
            <person name="Krizsan K."/>
            <person name="Almasi E."/>
            <person name="Merenyi Z."/>
            <person name="Sahu N."/>
            <person name="Viragh M."/>
            <person name="Koszo T."/>
            <person name="Mondo S."/>
            <person name="Kiss B."/>
            <person name="Balint B."/>
            <person name="Kues U."/>
            <person name="Barry K."/>
            <person name="Hegedus J.C."/>
            <person name="Henrissat B."/>
            <person name="Johnson J."/>
            <person name="Lipzen A."/>
            <person name="Ohm R."/>
            <person name="Nagy I."/>
            <person name="Pangilinan J."/>
            <person name="Yan J."/>
            <person name="Xiong Y."/>
            <person name="Grigoriev I.V."/>
            <person name="Hibbett D.S."/>
            <person name="Nagy L.G."/>
        </authorList>
    </citation>
    <scope>NUCLEOTIDE SEQUENCE [LARGE SCALE GENOMIC DNA]</scope>
    <source>
        <strain evidence="14 15">SZMC22713</strain>
    </source>
</reference>
<dbReference type="PANTHER" id="PTHR15735:SF21">
    <property type="entry name" value="PROTEIN NERVOUS WRECK"/>
    <property type="match status" value="1"/>
</dbReference>
<dbReference type="OrthoDB" id="5971719at2759"/>
<feature type="domain" description="SH3" evidence="13">
    <location>
        <begin position="68"/>
        <end position="128"/>
    </location>
</feature>
<feature type="compositionally biased region" description="Polar residues" evidence="12">
    <location>
        <begin position="265"/>
        <end position="280"/>
    </location>
</feature>
<dbReference type="Pfam" id="PF03983">
    <property type="entry name" value="SHD1"/>
    <property type="match status" value="1"/>
</dbReference>
<comment type="similarity">
    <text evidence="4">Belongs to the SLA1 family.</text>
</comment>
<feature type="compositionally biased region" description="Low complexity" evidence="12">
    <location>
        <begin position="969"/>
        <end position="983"/>
    </location>
</feature>
<dbReference type="Gene3D" id="1.10.150.50">
    <property type="entry name" value="Transcription Factor, Ets-1"/>
    <property type="match status" value="1"/>
</dbReference>
<evidence type="ECO:0000256" key="7">
    <source>
        <dbReference type="ARBA" id="ARBA00022583"/>
    </source>
</evidence>
<comment type="subcellular location">
    <subcellularLocation>
        <location evidence="3">Cell membrane</location>
        <topology evidence="3">Peripheral membrane protein</topology>
        <orientation evidence="3">Cytoplasmic side</orientation>
    </subcellularLocation>
    <subcellularLocation>
        <location evidence="2">Cytoplasm</location>
        <location evidence="2">Cytoskeleton</location>
        <location evidence="2">Actin patch</location>
    </subcellularLocation>
    <subcellularLocation>
        <location evidence="1">Endosome membrane</location>
        <topology evidence="1">Peripheral membrane protein</topology>
        <orientation evidence="1">Cytoplasmic side</orientation>
    </subcellularLocation>
</comment>
<feature type="region of interest" description="Disordered" evidence="12">
    <location>
        <begin position="605"/>
        <end position="646"/>
    </location>
</feature>
<dbReference type="GO" id="GO:0003779">
    <property type="term" value="F:actin binding"/>
    <property type="evidence" value="ECO:0007669"/>
    <property type="project" value="UniProtKB-KW"/>
</dbReference>
<dbReference type="Pfam" id="PF24081">
    <property type="entry name" value="PH_SLA1"/>
    <property type="match status" value="1"/>
</dbReference>
<evidence type="ECO:0000256" key="11">
    <source>
        <dbReference type="PROSITE-ProRule" id="PRU00192"/>
    </source>
</evidence>
<dbReference type="GO" id="GO:0010008">
    <property type="term" value="C:endosome membrane"/>
    <property type="evidence" value="ECO:0007669"/>
    <property type="project" value="UniProtKB-SubCell"/>
</dbReference>
<evidence type="ECO:0000256" key="3">
    <source>
        <dbReference type="ARBA" id="ARBA00004413"/>
    </source>
</evidence>
<dbReference type="SMART" id="SM00326">
    <property type="entry name" value="SH3"/>
    <property type="match status" value="3"/>
</dbReference>
<feature type="compositionally biased region" description="Low complexity" evidence="12">
    <location>
        <begin position="818"/>
        <end position="828"/>
    </location>
</feature>
<dbReference type="GO" id="GO:0030479">
    <property type="term" value="C:actin cortical patch"/>
    <property type="evidence" value="ECO:0007669"/>
    <property type="project" value="UniProtKB-SubCell"/>
</dbReference>
<dbReference type="Gene3D" id="2.30.30.40">
    <property type="entry name" value="SH3 Domains"/>
    <property type="match status" value="3"/>
</dbReference>
<evidence type="ECO:0000313" key="14">
    <source>
        <dbReference type="EMBL" id="TDL29192.1"/>
    </source>
</evidence>
<organism evidence="14 15">
    <name type="scientific">Rickenella mellea</name>
    <dbReference type="NCBI Taxonomy" id="50990"/>
    <lineage>
        <taxon>Eukaryota</taxon>
        <taxon>Fungi</taxon>
        <taxon>Dikarya</taxon>
        <taxon>Basidiomycota</taxon>
        <taxon>Agaricomycotina</taxon>
        <taxon>Agaricomycetes</taxon>
        <taxon>Hymenochaetales</taxon>
        <taxon>Rickenellaceae</taxon>
        <taxon>Rickenella</taxon>
    </lineage>
</organism>
<dbReference type="GO" id="GO:0042802">
    <property type="term" value="F:identical protein binding"/>
    <property type="evidence" value="ECO:0007669"/>
    <property type="project" value="InterPro"/>
</dbReference>
<feature type="compositionally biased region" description="Low complexity" evidence="12">
    <location>
        <begin position="875"/>
        <end position="898"/>
    </location>
</feature>
<dbReference type="InterPro" id="IPR035800">
    <property type="entry name" value="Sla1_SH3_1"/>
</dbReference>
<dbReference type="Proteomes" id="UP000294933">
    <property type="component" value="Unassembled WGS sequence"/>
</dbReference>
<evidence type="ECO:0000256" key="6">
    <source>
        <dbReference type="ARBA" id="ARBA00022443"/>
    </source>
</evidence>
<feature type="compositionally biased region" description="Polar residues" evidence="12">
    <location>
        <begin position="390"/>
        <end position="399"/>
    </location>
</feature>
<feature type="compositionally biased region" description="Basic and acidic residues" evidence="12">
    <location>
        <begin position="418"/>
        <end position="428"/>
    </location>
</feature>
<feature type="compositionally biased region" description="Low complexity" evidence="12">
    <location>
        <begin position="936"/>
        <end position="953"/>
    </location>
</feature>
<dbReference type="PANTHER" id="PTHR15735">
    <property type="entry name" value="FCH AND DOUBLE SH3 DOMAINS PROTEIN"/>
    <property type="match status" value="1"/>
</dbReference>
<feature type="region of interest" description="Disordered" evidence="12">
    <location>
        <begin position="925"/>
        <end position="991"/>
    </location>
</feature>
<dbReference type="InterPro" id="IPR013761">
    <property type="entry name" value="SAM/pointed_sf"/>
</dbReference>
<feature type="compositionally biased region" description="Basic and acidic residues" evidence="12">
    <location>
        <begin position="436"/>
        <end position="463"/>
    </location>
</feature>
<dbReference type="VEuPathDB" id="FungiDB:BD410DRAFT_779523"/>
<feature type="compositionally biased region" description="Polar residues" evidence="12">
    <location>
        <begin position="754"/>
        <end position="764"/>
    </location>
</feature>
<feature type="compositionally biased region" description="Basic and acidic residues" evidence="12">
    <location>
        <begin position="474"/>
        <end position="505"/>
    </location>
</feature>
<dbReference type="SUPFAM" id="SSF50044">
    <property type="entry name" value="SH3-domain"/>
    <property type="match status" value="3"/>
</dbReference>
<feature type="compositionally biased region" description="Polar residues" evidence="12">
    <location>
        <begin position="781"/>
        <end position="801"/>
    </location>
</feature>
<dbReference type="InterPro" id="IPR001452">
    <property type="entry name" value="SH3_domain"/>
</dbReference>
<dbReference type="EMBL" id="ML170156">
    <property type="protein sequence ID" value="TDL29192.1"/>
    <property type="molecule type" value="Genomic_DNA"/>
</dbReference>
<keyword evidence="6 11" id="KW-0728">SH3 domain</keyword>
<feature type="compositionally biased region" description="Acidic residues" evidence="12">
    <location>
        <begin position="404"/>
        <end position="417"/>
    </location>
</feature>
<keyword evidence="10" id="KW-0206">Cytoskeleton</keyword>
<dbReference type="InterPro" id="IPR056996">
    <property type="entry name" value="PH_SLA1"/>
</dbReference>
<dbReference type="Gene3D" id="2.30.30.700">
    <property type="entry name" value="SLA1 homology domain 1"/>
    <property type="match status" value="1"/>
</dbReference>
<evidence type="ECO:0000256" key="12">
    <source>
        <dbReference type="SAM" id="MobiDB-lite"/>
    </source>
</evidence>
<feature type="region of interest" description="Disordered" evidence="12">
    <location>
        <begin position="743"/>
        <end position="906"/>
    </location>
</feature>
<dbReference type="AlphaFoldDB" id="A0A4R5XEM0"/>
<dbReference type="STRING" id="50990.A0A4R5XEM0"/>
<feature type="region of interest" description="Disordered" evidence="12">
    <location>
        <begin position="264"/>
        <end position="336"/>
    </location>
</feature>
<evidence type="ECO:0000256" key="9">
    <source>
        <dbReference type="ARBA" id="ARBA00023203"/>
    </source>
</evidence>
<dbReference type="CDD" id="cd11773">
    <property type="entry name" value="SH3_Sla1p_1"/>
    <property type="match status" value="1"/>
</dbReference>
<gene>
    <name evidence="14" type="ORF">BD410DRAFT_779523</name>
</gene>
<protein>
    <recommendedName>
        <fullName evidence="5">Actin cytoskeleton-regulatory complex protein SLA1</fullName>
    </recommendedName>
</protein>
<keyword evidence="15" id="KW-1185">Reference proteome</keyword>
<dbReference type="GO" id="GO:0006897">
    <property type="term" value="P:endocytosis"/>
    <property type="evidence" value="ECO:0007669"/>
    <property type="project" value="UniProtKB-KW"/>
</dbReference>
<sequence>MSASQYLEVLKASYDYEPQSEDEIAIKEDQILLLLEKSDDEWWKVKIKDSSDEGEGGLVPAAYVEPANHTSVVKALYDYDAGAPGELSVKEDEELLVFDKDEDWLLVKTQTGGHVGYVPGNYVEEATAEQSAAPEPEPAPAFPRIVIPSSPKLAPQPGYVDPADRVAASKAKANADSIQTWSVSEVDKKGKKKKGTLGIGNGAVFFTSESDKAPVQKWQTTAIESVRIEKNKHVHIDIGGDSTTSLHFNAGSKDAAEAIVGKLKSSAQTNGSTPSRTTSPAADADEERKPNKNGASVRFASSPHSIIPPREPSIDEDEPNVQTEGQSGADTDSGLATVLYDFTADGDDELTVHEGEKLTVLDQDSDEWWKCENSRGQIGVVPASYVELSGGSQPTTNGVTHLDEVEEEEEAQDDEDDSAAREEEERNAKAAAAAEAAERDRKRREREAEERAEAEARTRMERKAKAKAAAEAAEADRKRRERESEEKAEADTRARMERESAEKKMAQQLKKQATAAASQRPSSSASQEPKNRPSSDARRGPPPKHTRVWHDRTGQFQVEAEFLGYNGGKLRLHKTNGVVIEVPAEKMSAEDLRFVEKWKKKSQAAAAAAASAANEDSDDDEPLGNIRKPKQSEPAKESEVRRKAPVKKAPTTDWFEFFLSAGCDVDDCTRYATSFERDKIDESILSDITDQTMRSLGLREGDIIRVKKAIASRTGQPPKPDNSAAIQAQLARDEELARQLQAEEGDGHTKPRRQTTSPAPNLFSNGPGGQLNVRRGRPQPAKSTPPISVDLQSIASASEQITGGRGSPALTTSPVQIPPRASSAAPSSNVSGFDDDAWTPRPSSTKPMTPTPAAANARPPSAPPAPIPPAPVPTPTSTAAAPTATAAPSQTAQPQTQTNSGGGLARTTENDVFEQLARLSALQTRNPAAASPLGNTRTTSAPAASSPATPPVSFQHGLGMGPSPVPIGQHLQTQNTQFQSQQTGAPRGPFAPVPANTSLLQPLIPTTTGFSSFVPTRPASNPPFQPPQPQPMPLQPPFIPSQPTGFPGLMRPQSTGFPGSLAAQPTGFPAFGGGQGFGGNPSFGQLQTQPTGFPSNPNMNFGYNNSAFNQMASPPPIPPVPPLPSSTTNTVTPANIFAQMKSGTFGSDDAPQSADKYDALRPQPTGWGGFGGNMNVYQNGYTGYGR</sequence>
<dbReference type="GO" id="GO:0005886">
    <property type="term" value="C:plasma membrane"/>
    <property type="evidence" value="ECO:0007669"/>
    <property type="project" value="UniProtKB-SubCell"/>
</dbReference>
<dbReference type="InterPro" id="IPR007131">
    <property type="entry name" value="SHD1"/>
</dbReference>
<evidence type="ECO:0000256" key="8">
    <source>
        <dbReference type="ARBA" id="ARBA00022753"/>
    </source>
</evidence>
<keyword evidence="8" id="KW-0967">Endosome</keyword>
<dbReference type="PRINTS" id="PR00452">
    <property type="entry name" value="SH3DOMAIN"/>
</dbReference>
<feature type="compositionally biased region" description="Low complexity" evidence="12">
    <location>
        <begin position="839"/>
        <end position="859"/>
    </location>
</feature>
<dbReference type="Pfam" id="PF00018">
    <property type="entry name" value="SH3_1"/>
    <property type="match status" value="3"/>
</dbReference>
<dbReference type="GO" id="GO:0030674">
    <property type="term" value="F:protein-macromolecule adaptor activity"/>
    <property type="evidence" value="ECO:0007669"/>
    <property type="project" value="InterPro"/>
</dbReference>
<evidence type="ECO:0000256" key="2">
    <source>
        <dbReference type="ARBA" id="ARBA00004134"/>
    </source>
</evidence>
<feature type="compositionally biased region" description="Basic and acidic residues" evidence="12">
    <location>
        <begin position="630"/>
        <end position="642"/>
    </location>
</feature>
<evidence type="ECO:0000256" key="10">
    <source>
        <dbReference type="ARBA" id="ARBA00023212"/>
    </source>
</evidence>